<evidence type="ECO:0000313" key="4">
    <source>
        <dbReference type="Proteomes" id="UP001172457"/>
    </source>
</evidence>
<dbReference type="Proteomes" id="UP001172457">
    <property type="component" value="Chromosome 5"/>
</dbReference>
<dbReference type="AlphaFoldDB" id="A0AA38SU10"/>
<dbReference type="InterPro" id="IPR045177">
    <property type="entry name" value="FDM1-5/IDN2"/>
</dbReference>
<dbReference type="EMBL" id="JARYMX010000005">
    <property type="protein sequence ID" value="KAJ9548805.1"/>
    <property type="molecule type" value="Genomic_DNA"/>
</dbReference>
<dbReference type="GO" id="GO:0080188">
    <property type="term" value="P:gene silencing by siRNA-directed DNA methylation"/>
    <property type="evidence" value="ECO:0007669"/>
    <property type="project" value="InterPro"/>
</dbReference>
<proteinExistence type="predicted"/>
<organism evidence="3 4">
    <name type="scientific">Centaurea solstitialis</name>
    <name type="common">yellow star-thistle</name>
    <dbReference type="NCBI Taxonomy" id="347529"/>
    <lineage>
        <taxon>Eukaryota</taxon>
        <taxon>Viridiplantae</taxon>
        <taxon>Streptophyta</taxon>
        <taxon>Embryophyta</taxon>
        <taxon>Tracheophyta</taxon>
        <taxon>Spermatophyta</taxon>
        <taxon>Magnoliopsida</taxon>
        <taxon>eudicotyledons</taxon>
        <taxon>Gunneridae</taxon>
        <taxon>Pentapetalae</taxon>
        <taxon>asterids</taxon>
        <taxon>campanulids</taxon>
        <taxon>Asterales</taxon>
        <taxon>Asteraceae</taxon>
        <taxon>Carduoideae</taxon>
        <taxon>Cardueae</taxon>
        <taxon>Centaureinae</taxon>
        <taxon>Centaurea</taxon>
    </lineage>
</organism>
<accession>A0AA38SU10</accession>
<feature type="domain" description="Factor of DNA methylation 1-5/IDN2" evidence="2">
    <location>
        <begin position="185"/>
        <end position="312"/>
    </location>
</feature>
<dbReference type="PANTHER" id="PTHR21596">
    <property type="entry name" value="RIBONUCLEASE P SUBUNIT P38"/>
    <property type="match status" value="1"/>
</dbReference>
<evidence type="ECO:0000259" key="2">
    <source>
        <dbReference type="Pfam" id="PF03469"/>
    </source>
</evidence>
<dbReference type="Pfam" id="PF03469">
    <property type="entry name" value="XH"/>
    <property type="match status" value="1"/>
</dbReference>
<keyword evidence="1" id="KW-0175">Coiled coil</keyword>
<reference evidence="3" key="1">
    <citation type="submission" date="2023-03" db="EMBL/GenBank/DDBJ databases">
        <title>Chromosome-scale reference genome and RAD-based genetic map of yellow starthistle (Centaurea solstitialis) reveal putative structural variation and QTLs associated with invader traits.</title>
        <authorList>
            <person name="Reatini B."/>
            <person name="Cang F.A."/>
            <person name="Jiang Q."/>
            <person name="Mckibben M.T.W."/>
            <person name="Barker M.S."/>
            <person name="Rieseberg L.H."/>
            <person name="Dlugosch K.M."/>
        </authorList>
    </citation>
    <scope>NUCLEOTIDE SEQUENCE</scope>
    <source>
        <strain evidence="3">CAN-66</strain>
        <tissue evidence="3">Leaf</tissue>
    </source>
</reference>
<keyword evidence="4" id="KW-1185">Reference proteome</keyword>
<feature type="coiled-coil region" evidence="1">
    <location>
        <begin position="5"/>
        <end position="32"/>
    </location>
</feature>
<evidence type="ECO:0000313" key="3">
    <source>
        <dbReference type="EMBL" id="KAJ9548805.1"/>
    </source>
</evidence>
<dbReference type="InterPro" id="IPR005379">
    <property type="entry name" value="FDM1-5/IDN2_XH"/>
</dbReference>
<protein>
    <recommendedName>
        <fullName evidence="2">Factor of DNA methylation 1-5/IDN2 domain-containing protein</fullName>
    </recommendedName>
</protein>
<feature type="coiled-coil region" evidence="1">
    <location>
        <begin position="57"/>
        <end position="154"/>
    </location>
</feature>
<evidence type="ECO:0000256" key="1">
    <source>
        <dbReference type="SAM" id="Coils"/>
    </source>
</evidence>
<dbReference type="PANTHER" id="PTHR21596:SF23">
    <property type="entry name" value="FACTOR OF DNA METHYLATION 4"/>
    <property type="match status" value="1"/>
</dbReference>
<gene>
    <name evidence="3" type="ORF">OSB04_021348</name>
</gene>
<name>A0AA38SU10_9ASTR</name>
<sequence>MTKLAENEKREKQKLDHQILKLKKEVDDKQQLEFEINKNNGSIELRINLTDKDLNSKKKLQKSLNKERLKNKKLQSKNEELQDAHKKLISVQEDLKKKEHEIERLKSKVYEVLKAKEQLSNELQEELICVKEDLEEKEEEVVDLESMNQALTIRERRSSDELNEARKVLISGLKDDLPCAQIGVKRMGELDLKPFQADAKKQGFVTETEGPMKMASLWNKLLRDPSWHPFKITTVNGYSKEVLDEEDEKIAKLKEVCDEGTCDAVVTAVKELNEYNPSRRQPLPELWNYEEKRKASLKEGVEYILKQWKALKPPRRTALHDIGVSSISHLSMLRLSRFKMFWKAERYHYNFVVSSFCELDPYLGRN</sequence>
<comment type="caution">
    <text evidence="3">The sequence shown here is derived from an EMBL/GenBank/DDBJ whole genome shotgun (WGS) entry which is preliminary data.</text>
</comment>